<comment type="subcellular location">
    <subcellularLocation>
        <location evidence="1">Cell membrane</location>
    </subcellularLocation>
</comment>
<dbReference type="SUPFAM" id="SSF50956">
    <property type="entry name" value="Thermostable phytase (3-phytase)"/>
    <property type="match status" value="1"/>
</dbReference>
<dbReference type="RefSeq" id="WP_240622453.1">
    <property type="nucleotide sequence ID" value="NZ_LNJZ01000003.1"/>
</dbReference>
<evidence type="ECO:0000256" key="3">
    <source>
        <dbReference type="ARBA" id="ARBA00023136"/>
    </source>
</evidence>
<dbReference type="CDD" id="cd09971">
    <property type="entry name" value="SdiA-regulated"/>
    <property type="match status" value="1"/>
</dbReference>
<evidence type="ECO:0000313" key="4">
    <source>
        <dbReference type="EMBL" id="TDQ37901.1"/>
    </source>
</evidence>
<evidence type="ECO:0000313" key="5">
    <source>
        <dbReference type="Proteomes" id="UP000294575"/>
    </source>
</evidence>
<dbReference type="Proteomes" id="UP000294575">
    <property type="component" value="Unassembled WGS sequence"/>
</dbReference>
<dbReference type="Pfam" id="PF06977">
    <property type="entry name" value="SdiA-regulated"/>
    <property type="match status" value="1"/>
</dbReference>
<sequence length="296" mass="33184">MRIWLMVPLVLLLGGLGYYFELDDRLLQTSREMRTPQQERAASIWLNRYSADIQGKPVERLLKAEISGLTWHAPSNTLFTITGKIPKLAQLSLEGELLREIDLFGVADPEGIEALSDGRFALVDERRSKLVLFSLPVEDRIDLTKALAVDLAVLDDAFLYPKNKGLEGLAWDAANSRFIVAKERDPHALYAMDFDLEKNLAGPLIELPSDELFMRDISGLDLDRRTGHLLVLSDESKMLLELNEQEEPVSFMSLMLGFNGLTSSIKQAEGVAMDDQGVIYIVGEPNLFYRFVPAAD</sequence>
<protein>
    <submittedName>
        <fullName evidence="4">Uncharacterized protein YjiK</fullName>
    </submittedName>
</protein>
<keyword evidence="2" id="KW-1003">Cell membrane</keyword>
<reference evidence="4 5" key="1">
    <citation type="submission" date="2019-03" db="EMBL/GenBank/DDBJ databases">
        <title>Genomic Encyclopedia of Type Strains, Phase IV (KMG-IV): sequencing the most valuable type-strain genomes for metagenomic binning, comparative biology and taxonomic classification.</title>
        <authorList>
            <person name="Goeker M."/>
        </authorList>
    </citation>
    <scope>NUCLEOTIDE SEQUENCE [LARGE SCALE GENOMIC DNA]</scope>
    <source>
        <strain evidence="4 5">DSM 28679</strain>
    </source>
</reference>
<comment type="caution">
    <text evidence="4">The sequence shown here is derived from an EMBL/GenBank/DDBJ whole genome shotgun (WGS) entry which is preliminary data.</text>
</comment>
<accession>A0A4R6TWP7</accession>
<evidence type="ECO:0000256" key="1">
    <source>
        <dbReference type="ARBA" id="ARBA00004236"/>
    </source>
</evidence>
<organism evidence="4 5">
    <name type="scientific">Thiopseudomonas denitrificans</name>
    <dbReference type="NCBI Taxonomy" id="1501432"/>
    <lineage>
        <taxon>Bacteria</taxon>
        <taxon>Pseudomonadati</taxon>
        <taxon>Pseudomonadota</taxon>
        <taxon>Gammaproteobacteria</taxon>
        <taxon>Pseudomonadales</taxon>
        <taxon>Pseudomonadaceae</taxon>
        <taxon>Thiopseudomonas</taxon>
    </lineage>
</organism>
<dbReference type="GO" id="GO:0005886">
    <property type="term" value="C:plasma membrane"/>
    <property type="evidence" value="ECO:0007669"/>
    <property type="project" value="UniProtKB-SubCell"/>
</dbReference>
<proteinExistence type="predicted"/>
<dbReference type="AlphaFoldDB" id="A0A4R6TWP7"/>
<keyword evidence="3" id="KW-0472">Membrane</keyword>
<keyword evidence="5" id="KW-1185">Reference proteome</keyword>
<evidence type="ECO:0000256" key="2">
    <source>
        <dbReference type="ARBA" id="ARBA00022475"/>
    </source>
</evidence>
<dbReference type="EMBL" id="SNYK01000006">
    <property type="protein sequence ID" value="TDQ37901.1"/>
    <property type="molecule type" value="Genomic_DNA"/>
</dbReference>
<dbReference type="InterPro" id="IPR009722">
    <property type="entry name" value="YjiK/CarP"/>
</dbReference>
<name>A0A4R6TWP7_9GAMM</name>
<gene>
    <name evidence="4" type="ORF">DFQ45_106128</name>
</gene>